<sequence length="151" mass="17228">MARYPRSDRIHNNYHSYAPRSERSMEGLVYQIAAITCESMPEGLCLGARNTSPYPPHGQRPRGTFFNNRGRGRFSKDRSNYRSMSPVSQMPCAVEKLVKTKLSELFLWKGKDNEEVRRNPSPEHISMEPEAASRSVEQTVTTGIINPQELQ</sequence>
<reference evidence="2 3" key="1">
    <citation type="submission" date="2014-06" db="EMBL/GenBank/DDBJ databases">
        <title>Evolutionary Origins and Diversification of the Mycorrhizal Mutualists.</title>
        <authorList>
            <consortium name="DOE Joint Genome Institute"/>
            <consortium name="Mycorrhizal Genomics Consortium"/>
            <person name="Kohler A."/>
            <person name="Kuo A."/>
            <person name="Nagy L.G."/>
            <person name="Floudas D."/>
            <person name="Copeland A."/>
            <person name="Barry K.W."/>
            <person name="Cichocki N."/>
            <person name="Veneault-Fourrey C."/>
            <person name="LaButti K."/>
            <person name="Lindquist E.A."/>
            <person name="Lipzen A."/>
            <person name="Lundell T."/>
            <person name="Morin E."/>
            <person name="Murat C."/>
            <person name="Riley R."/>
            <person name="Ohm R."/>
            <person name="Sun H."/>
            <person name="Tunlid A."/>
            <person name="Henrissat B."/>
            <person name="Grigoriev I.V."/>
            <person name="Hibbett D.S."/>
            <person name="Martin F."/>
        </authorList>
    </citation>
    <scope>NUCLEOTIDE SEQUENCE [LARGE SCALE GENOMIC DNA]</scope>
    <source>
        <strain evidence="2 3">SS14</strain>
    </source>
</reference>
<evidence type="ECO:0000256" key="1">
    <source>
        <dbReference type="SAM" id="MobiDB-lite"/>
    </source>
</evidence>
<dbReference type="HOGENOM" id="CLU_1735913_0_0_1"/>
<feature type="region of interest" description="Disordered" evidence="1">
    <location>
        <begin position="52"/>
        <end position="86"/>
    </location>
</feature>
<name>A0A0C9VR35_SPHS4</name>
<proteinExistence type="predicted"/>
<dbReference type="AlphaFoldDB" id="A0A0C9VR35"/>
<protein>
    <submittedName>
        <fullName evidence="2">Uncharacterized protein</fullName>
    </submittedName>
</protein>
<accession>A0A0C9VR35</accession>
<dbReference type="EMBL" id="KN837141">
    <property type="protein sequence ID" value="KIJ40780.1"/>
    <property type="molecule type" value="Genomic_DNA"/>
</dbReference>
<organism evidence="2 3">
    <name type="scientific">Sphaerobolus stellatus (strain SS14)</name>
    <dbReference type="NCBI Taxonomy" id="990650"/>
    <lineage>
        <taxon>Eukaryota</taxon>
        <taxon>Fungi</taxon>
        <taxon>Dikarya</taxon>
        <taxon>Basidiomycota</taxon>
        <taxon>Agaricomycotina</taxon>
        <taxon>Agaricomycetes</taxon>
        <taxon>Phallomycetidae</taxon>
        <taxon>Geastrales</taxon>
        <taxon>Sphaerobolaceae</taxon>
        <taxon>Sphaerobolus</taxon>
    </lineage>
</organism>
<feature type="compositionally biased region" description="Polar residues" evidence="1">
    <location>
        <begin position="135"/>
        <end position="151"/>
    </location>
</feature>
<gene>
    <name evidence="2" type="ORF">M422DRAFT_68479</name>
</gene>
<keyword evidence="3" id="KW-1185">Reference proteome</keyword>
<feature type="compositionally biased region" description="Basic and acidic residues" evidence="1">
    <location>
        <begin position="115"/>
        <end position="127"/>
    </location>
</feature>
<evidence type="ECO:0000313" key="2">
    <source>
        <dbReference type="EMBL" id="KIJ40780.1"/>
    </source>
</evidence>
<evidence type="ECO:0000313" key="3">
    <source>
        <dbReference type="Proteomes" id="UP000054279"/>
    </source>
</evidence>
<dbReference type="Proteomes" id="UP000054279">
    <property type="component" value="Unassembled WGS sequence"/>
</dbReference>
<feature type="non-terminal residue" evidence="2">
    <location>
        <position position="151"/>
    </location>
</feature>
<feature type="region of interest" description="Disordered" evidence="1">
    <location>
        <begin position="115"/>
        <end position="151"/>
    </location>
</feature>